<gene>
    <name evidence="1" type="ORF">EI42_06340</name>
</gene>
<evidence type="ECO:0000313" key="1">
    <source>
        <dbReference type="EMBL" id="PZW18114.1"/>
    </source>
</evidence>
<sequence length="78" mass="9261">MSKALFRQDCWYRTVQGMLVHVIGYEADEPETPYTIASFDGNQYFCHPLGRNLGFSPWQTLRLWSHHRARKFFCFGRS</sequence>
<protein>
    <submittedName>
        <fullName evidence="1">Uncharacterized protein</fullName>
    </submittedName>
</protein>
<organism evidence="1 2">
    <name type="scientific">Thermosporothrix hazakensis</name>
    <dbReference type="NCBI Taxonomy" id="644383"/>
    <lineage>
        <taxon>Bacteria</taxon>
        <taxon>Bacillati</taxon>
        <taxon>Chloroflexota</taxon>
        <taxon>Ktedonobacteria</taxon>
        <taxon>Ktedonobacterales</taxon>
        <taxon>Thermosporotrichaceae</taxon>
        <taxon>Thermosporothrix</taxon>
    </lineage>
</organism>
<dbReference type="EMBL" id="QKUF01000060">
    <property type="protein sequence ID" value="PZW18114.1"/>
    <property type="molecule type" value="Genomic_DNA"/>
</dbReference>
<accession>A0A326TSF5</accession>
<reference evidence="1 2" key="1">
    <citation type="submission" date="2018-06" db="EMBL/GenBank/DDBJ databases">
        <title>Genomic Encyclopedia of Archaeal and Bacterial Type Strains, Phase II (KMG-II): from individual species to whole genera.</title>
        <authorList>
            <person name="Goeker M."/>
        </authorList>
    </citation>
    <scope>NUCLEOTIDE SEQUENCE [LARGE SCALE GENOMIC DNA]</scope>
    <source>
        <strain evidence="1 2">ATCC BAA-1881</strain>
    </source>
</reference>
<evidence type="ECO:0000313" key="2">
    <source>
        <dbReference type="Proteomes" id="UP000248806"/>
    </source>
</evidence>
<dbReference type="RefSeq" id="WP_111326807.1">
    <property type="nucleotide sequence ID" value="NZ_BIFX01000002.1"/>
</dbReference>
<keyword evidence="2" id="KW-1185">Reference proteome</keyword>
<name>A0A326TSF5_THEHA</name>
<dbReference type="AlphaFoldDB" id="A0A326TSF5"/>
<dbReference type="Proteomes" id="UP000248806">
    <property type="component" value="Unassembled WGS sequence"/>
</dbReference>
<proteinExistence type="predicted"/>
<comment type="caution">
    <text evidence="1">The sequence shown here is derived from an EMBL/GenBank/DDBJ whole genome shotgun (WGS) entry which is preliminary data.</text>
</comment>